<dbReference type="AlphaFoldDB" id="A0A172TUR1"/>
<dbReference type="STRING" id="1492898.SY85_09920"/>
<keyword evidence="1" id="KW-0472">Membrane</keyword>
<evidence type="ECO:0000256" key="1">
    <source>
        <dbReference type="SAM" id="Phobius"/>
    </source>
</evidence>
<dbReference type="Proteomes" id="UP000077177">
    <property type="component" value="Chromosome"/>
</dbReference>
<accession>A0A172TUR1</accession>
<name>A0A172TUR1_9BACT</name>
<dbReference type="KEGG" id="fla:SY85_09920"/>
<feature type="transmembrane region" description="Helical" evidence="1">
    <location>
        <begin position="64"/>
        <end position="90"/>
    </location>
</feature>
<reference evidence="2 3" key="2">
    <citation type="journal article" date="2016" name="Int. J. Syst. Evol. Microbiol.">
        <title>Flavisolibacter tropicus sp. nov., isolated from tropical soil.</title>
        <authorList>
            <person name="Lee J.J."/>
            <person name="Kang M.S."/>
            <person name="Kim G.S."/>
            <person name="Lee C.S."/>
            <person name="Lim S."/>
            <person name="Lee J."/>
            <person name="Roh S.H."/>
            <person name="Kang H."/>
            <person name="Ha J.M."/>
            <person name="Bae S."/>
            <person name="Jung H.Y."/>
            <person name="Kim M.K."/>
        </authorList>
    </citation>
    <scope>NUCLEOTIDE SEQUENCE [LARGE SCALE GENOMIC DNA]</scope>
    <source>
        <strain evidence="2 3">LCS9</strain>
    </source>
</reference>
<keyword evidence="1" id="KW-1133">Transmembrane helix</keyword>
<evidence type="ECO:0000313" key="2">
    <source>
        <dbReference type="EMBL" id="ANE50770.1"/>
    </source>
</evidence>
<organism evidence="2 3">
    <name type="scientific">Flavisolibacter tropicus</name>
    <dbReference type="NCBI Taxonomy" id="1492898"/>
    <lineage>
        <taxon>Bacteria</taxon>
        <taxon>Pseudomonadati</taxon>
        <taxon>Bacteroidota</taxon>
        <taxon>Chitinophagia</taxon>
        <taxon>Chitinophagales</taxon>
        <taxon>Chitinophagaceae</taxon>
        <taxon>Flavisolibacter</taxon>
    </lineage>
</organism>
<keyword evidence="3" id="KW-1185">Reference proteome</keyword>
<proteinExistence type="predicted"/>
<feature type="transmembrane region" description="Helical" evidence="1">
    <location>
        <begin position="214"/>
        <end position="235"/>
    </location>
</feature>
<reference evidence="3" key="1">
    <citation type="submission" date="2015-01" db="EMBL/GenBank/DDBJ databases">
        <title>Flavisolibacter sp./LCS9/ whole genome sequencing.</title>
        <authorList>
            <person name="Kim M.K."/>
            <person name="Srinivasan S."/>
            <person name="Lee J.-J."/>
        </authorList>
    </citation>
    <scope>NUCLEOTIDE SEQUENCE [LARGE SCALE GENOMIC DNA]</scope>
    <source>
        <strain evidence="3">LCS9</strain>
    </source>
</reference>
<protein>
    <submittedName>
        <fullName evidence="2">Uncharacterized protein</fullName>
    </submittedName>
</protein>
<feature type="transmembrane region" description="Helical" evidence="1">
    <location>
        <begin position="33"/>
        <end position="52"/>
    </location>
</feature>
<gene>
    <name evidence="2" type="ORF">SY85_09920</name>
</gene>
<sequence length="240" mass="27349">MKNYVAEFSKDFREYYKGVRESGKRLEEMIDNILVWLLSLSTGAIVLIISSIDKIKFTEKKNISVIVIILTASVVLGIIGRIAYAISIYLNNALSENMDSSLMANLVHYYPYTLRGNETSEEIYQLAKDSFDLDLTIIIDAGKSLTGHDKVAYDKRTRDFYEHLKESVKVDQQQALSQVIGKMNEALGVDLNSQAPSKEFAKRRRWWADKLQNIAYILFSTSAFLFILALIYSVMKFVGQ</sequence>
<evidence type="ECO:0000313" key="3">
    <source>
        <dbReference type="Proteomes" id="UP000077177"/>
    </source>
</evidence>
<dbReference type="EMBL" id="CP011390">
    <property type="protein sequence ID" value="ANE50770.1"/>
    <property type="molecule type" value="Genomic_DNA"/>
</dbReference>
<keyword evidence="1" id="KW-0812">Transmembrane</keyword>
<dbReference type="RefSeq" id="WP_066404070.1">
    <property type="nucleotide sequence ID" value="NZ_CP011390.1"/>
</dbReference>